<reference evidence="2" key="1">
    <citation type="submission" date="2023-08" db="EMBL/GenBank/DDBJ databases">
        <title>A de novo genome assembly of Solanum verrucosum Schlechtendal, a Mexican diploid species geographically isolated from the other diploid A-genome species in potato relatives.</title>
        <authorList>
            <person name="Hosaka K."/>
        </authorList>
    </citation>
    <scope>NUCLEOTIDE SEQUENCE</scope>
    <source>
        <tissue evidence="2">Young leaves</tissue>
    </source>
</reference>
<dbReference type="SUPFAM" id="SSF50249">
    <property type="entry name" value="Nucleic acid-binding proteins"/>
    <property type="match status" value="1"/>
</dbReference>
<keyword evidence="3" id="KW-1185">Reference proteome</keyword>
<dbReference type="InterPro" id="IPR012340">
    <property type="entry name" value="NA-bd_OB-fold"/>
</dbReference>
<protein>
    <recommendedName>
        <fullName evidence="1">Replication protein A 70 kDa DNA-binding subunit B/D first OB fold domain-containing protein</fullName>
    </recommendedName>
</protein>
<evidence type="ECO:0000259" key="1">
    <source>
        <dbReference type="Pfam" id="PF02721"/>
    </source>
</evidence>
<dbReference type="CDD" id="cd04480">
    <property type="entry name" value="RPA1_DBD_A_like"/>
    <property type="match status" value="1"/>
</dbReference>
<organism evidence="2 3">
    <name type="scientific">Solanum verrucosum</name>
    <dbReference type="NCBI Taxonomy" id="315347"/>
    <lineage>
        <taxon>Eukaryota</taxon>
        <taxon>Viridiplantae</taxon>
        <taxon>Streptophyta</taxon>
        <taxon>Embryophyta</taxon>
        <taxon>Tracheophyta</taxon>
        <taxon>Spermatophyta</taxon>
        <taxon>Magnoliopsida</taxon>
        <taxon>eudicotyledons</taxon>
        <taxon>Gunneridae</taxon>
        <taxon>Pentapetalae</taxon>
        <taxon>asterids</taxon>
        <taxon>lamiids</taxon>
        <taxon>Solanales</taxon>
        <taxon>Solanaceae</taxon>
        <taxon>Solanoideae</taxon>
        <taxon>Solaneae</taxon>
        <taxon>Solanum</taxon>
    </lineage>
</organism>
<dbReference type="AlphaFoldDB" id="A0AAF0U353"/>
<dbReference type="PANTHER" id="PTHR47165:SF4">
    <property type="entry name" value="OS03G0429900 PROTEIN"/>
    <property type="match status" value="1"/>
</dbReference>
<dbReference type="InterPro" id="IPR003871">
    <property type="entry name" value="RFA1B/D_OB_1st"/>
</dbReference>
<dbReference type="Gene3D" id="2.40.50.140">
    <property type="entry name" value="Nucleic acid-binding proteins"/>
    <property type="match status" value="1"/>
</dbReference>
<evidence type="ECO:0000313" key="3">
    <source>
        <dbReference type="Proteomes" id="UP001234989"/>
    </source>
</evidence>
<dbReference type="PANTHER" id="PTHR47165">
    <property type="entry name" value="OS03G0429900 PROTEIN"/>
    <property type="match status" value="1"/>
</dbReference>
<evidence type="ECO:0000313" key="2">
    <source>
        <dbReference type="EMBL" id="WMV38452.1"/>
    </source>
</evidence>
<accession>A0AAF0U353</accession>
<dbReference type="EMBL" id="CP133618">
    <property type="protein sequence ID" value="WMV38452.1"/>
    <property type="molecule type" value="Genomic_DNA"/>
</dbReference>
<gene>
    <name evidence="2" type="ORF">MTR67_031837</name>
</gene>
<proteinExistence type="predicted"/>
<sequence length="136" mass="15807">MITVRLCRMCDIISPKKNDELISMNMIFIDENGNLMHGIIRKNPVNRFKDKLSEGFVFIIKNFKIVETIRGYRPVENSLKIILFASTAIKNLSEDTIEIHINCFQFINPDMIDSRVNNNTVLSGLYLYINSYQSRL</sequence>
<name>A0AAF0U353_SOLVR</name>
<dbReference type="Pfam" id="PF02721">
    <property type="entry name" value="DUF223"/>
    <property type="match status" value="1"/>
</dbReference>
<feature type="domain" description="Replication protein A 70 kDa DNA-binding subunit B/D first OB fold" evidence="1">
    <location>
        <begin position="18"/>
        <end position="90"/>
    </location>
</feature>
<dbReference type="Proteomes" id="UP001234989">
    <property type="component" value="Chromosome 7"/>
</dbReference>